<protein>
    <submittedName>
        <fullName evidence="1">Uncharacterized protein</fullName>
    </submittedName>
</protein>
<organism evidence="1 2">
    <name type="scientific">Caballeronia grimmiae</name>
    <dbReference type="NCBI Taxonomy" id="1071679"/>
    <lineage>
        <taxon>Bacteria</taxon>
        <taxon>Pseudomonadati</taxon>
        <taxon>Pseudomonadota</taxon>
        <taxon>Betaproteobacteria</taxon>
        <taxon>Burkholderiales</taxon>
        <taxon>Burkholderiaceae</taxon>
        <taxon>Caballeronia</taxon>
    </lineage>
</organism>
<accession>A0A069P8N8</accession>
<comment type="caution">
    <text evidence="1">The sequence shown here is derived from an EMBL/GenBank/DDBJ whole genome shotgun (WGS) entry which is preliminary data.</text>
</comment>
<proteinExistence type="predicted"/>
<dbReference type="Proteomes" id="UP000027439">
    <property type="component" value="Unassembled WGS sequence"/>
</dbReference>
<name>A0A069P8N8_9BURK</name>
<dbReference type="AlphaFoldDB" id="A0A069P8N8"/>
<evidence type="ECO:0000313" key="1">
    <source>
        <dbReference type="EMBL" id="KDR37030.1"/>
    </source>
</evidence>
<sequence>MLFLLSLRWIRAAPSTGGRGTDRVYHHALLSSRSARVGPRQPIGSPFLSTRAFASAPGGIIRVLMPMTGRSGSTARQCVTHPHDAQR</sequence>
<dbReference type="EMBL" id="JFHE01000002">
    <property type="protein sequence ID" value="KDR37030.1"/>
    <property type="molecule type" value="Genomic_DNA"/>
</dbReference>
<gene>
    <name evidence="1" type="ORF">BG57_10335</name>
</gene>
<evidence type="ECO:0000313" key="2">
    <source>
        <dbReference type="Proteomes" id="UP000027439"/>
    </source>
</evidence>
<reference evidence="1 2" key="1">
    <citation type="submission" date="2014-03" db="EMBL/GenBank/DDBJ databases">
        <title>Draft Genome Sequences of Four Burkholderia Strains.</title>
        <authorList>
            <person name="Liu X.Y."/>
            <person name="Li C.X."/>
            <person name="Xu J.H."/>
        </authorList>
    </citation>
    <scope>NUCLEOTIDE SEQUENCE [LARGE SCALE GENOMIC DNA]</scope>
    <source>
        <strain evidence="1 2">R27</strain>
    </source>
</reference>